<comment type="catalytic activity">
    <reaction evidence="7">
        <text>sn-glycerol 3-phosphate + NAD(+) = dihydroxyacetone phosphate + NADH + H(+)</text>
        <dbReference type="Rhea" id="RHEA:11092"/>
        <dbReference type="ChEBI" id="CHEBI:15378"/>
        <dbReference type="ChEBI" id="CHEBI:57540"/>
        <dbReference type="ChEBI" id="CHEBI:57597"/>
        <dbReference type="ChEBI" id="CHEBI:57642"/>
        <dbReference type="ChEBI" id="CHEBI:57945"/>
        <dbReference type="EC" id="1.1.1.94"/>
    </reaction>
</comment>
<dbReference type="UniPathway" id="UPA00940"/>
<comment type="function">
    <text evidence="7">Catalyzes the reduction of the glycolytic intermediate dihydroxyacetone phosphate (DHAP) to sn-glycerol 3-phosphate (G3P), the key precursor for phospholipid synthesis.</text>
</comment>
<feature type="domain" description="Glycerol-3-phosphate dehydrogenase NAD-dependent C-terminal" evidence="14">
    <location>
        <begin position="174"/>
        <end position="309"/>
    </location>
</feature>
<proteinExistence type="inferred from homology"/>
<dbReference type="Pfam" id="PF07479">
    <property type="entry name" value="NAD_Gly3P_dh_C"/>
    <property type="match status" value="1"/>
</dbReference>
<evidence type="ECO:0000256" key="8">
    <source>
        <dbReference type="PIRSR" id="PIRSR000114-1"/>
    </source>
</evidence>
<dbReference type="Gene3D" id="3.40.50.720">
    <property type="entry name" value="NAD(P)-binding Rossmann-like Domain"/>
    <property type="match status" value="1"/>
</dbReference>
<organism evidence="15 16">
    <name type="scientific">Dinoroseobacter shibae (strain DSM 16493 / NCIMB 14021 / DFL 12)</name>
    <dbReference type="NCBI Taxonomy" id="398580"/>
    <lineage>
        <taxon>Bacteria</taxon>
        <taxon>Pseudomonadati</taxon>
        <taxon>Pseudomonadota</taxon>
        <taxon>Alphaproteobacteria</taxon>
        <taxon>Rhodobacterales</taxon>
        <taxon>Roseobacteraceae</taxon>
        <taxon>Dinoroseobacter</taxon>
    </lineage>
</organism>
<dbReference type="HOGENOM" id="CLU_033449_0_2_5"/>
<feature type="binding site" evidence="7">
    <location>
        <position position="132"/>
    </location>
    <ligand>
        <name>sn-glycerol 3-phosphate</name>
        <dbReference type="ChEBI" id="CHEBI:57597"/>
    </ligand>
</feature>
<dbReference type="NCBIfam" id="NF000942">
    <property type="entry name" value="PRK00094.1-4"/>
    <property type="match status" value="1"/>
</dbReference>
<dbReference type="InterPro" id="IPR011128">
    <property type="entry name" value="G3P_DH_NAD-dep_N"/>
</dbReference>
<evidence type="ECO:0000256" key="9">
    <source>
        <dbReference type="PIRSR" id="PIRSR000114-2"/>
    </source>
</evidence>
<feature type="binding site" evidence="7">
    <location>
        <position position="102"/>
    </location>
    <ligand>
        <name>NADPH</name>
        <dbReference type="ChEBI" id="CHEBI:57783"/>
    </ligand>
</feature>
<evidence type="ECO:0000256" key="2">
    <source>
        <dbReference type="ARBA" id="ARBA00022516"/>
    </source>
</evidence>
<feature type="binding site" evidence="7">
    <location>
        <position position="248"/>
    </location>
    <ligand>
        <name>sn-glycerol 3-phosphate</name>
        <dbReference type="ChEBI" id="CHEBI:57597"/>
    </ligand>
</feature>
<dbReference type="GO" id="GO:0005829">
    <property type="term" value="C:cytosol"/>
    <property type="evidence" value="ECO:0007669"/>
    <property type="project" value="TreeGrafter"/>
</dbReference>
<keyword evidence="5 7" id="KW-0594">Phospholipid biosynthesis</keyword>
<dbReference type="Pfam" id="PF01210">
    <property type="entry name" value="NAD_Gly3P_dh_N"/>
    <property type="match status" value="1"/>
</dbReference>
<feature type="binding site" evidence="7">
    <location>
        <position position="270"/>
    </location>
    <ligand>
        <name>NADPH</name>
        <dbReference type="ChEBI" id="CHEBI:57783"/>
    </ligand>
</feature>
<dbReference type="GO" id="GO:0141153">
    <property type="term" value="F:glycerol-3-phosphate dehydrogenase (NADP+) activity"/>
    <property type="evidence" value="ECO:0007669"/>
    <property type="project" value="RHEA"/>
</dbReference>
<feature type="binding site" evidence="10">
    <location>
        <begin position="9"/>
        <end position="14"/>
    </location>
    <ligand>
        <name>NAD(+)</name>
        <dbReference type="ChEBI" id="CHEBI:57540"/>
    </ligand>
</feature>
<dbReference type="InterPro" id="IPR008927">
    <property type="entry name" value="6-PGluconate_DH-like_C_sf"/>
</dbReference>
<keyword evidence="2 7" id="KW-0444">Lipid biosynthesis</keyword>
<evidence type="ECO:0000256" key="5">
    <source>
        <dbReference type="ARBA" id="ARBA00023209"/>
    </source>
</evidence>
<dbReference type="InterPro" id="IPR006168">
    <property type="entry name" value="G3P_DH_NAD-dep"/>
</dbReference>
<evidence type="ECO:0000256" key="4">
    <source>
        <dbReference type="ARBA" id="ARBA00023098"/>
    </source>
</evidence>
<dbReference type="InterPro" id="IPR013328">
    <property type="entry name" value="6PGD_dom2"/>
</dbReference>
<feature type="binding site" evidence="9">
    <location>
        <position position="102"/>
    </location>
    <ligand>
        <name>substrate</name>
    </ligand>
</feature>
<dbReference type="GO" id="GO:0046167">
    <property type="term" value="P:glycerol-3-phosphate biosynthetic process"/>
    <property type="evidence" value="ECO:0007669"/>
    <property type="project" value="UniProtKB-UniRule"/>
</dbReference>
<comment type="caution">
    <text evidence="7">Lacks conserved residue(s) required for the propagation of feature annotation.</text>
</comment>
<dbReference type="Gene3D" id="1.10.1040.10">
    <property type="entry name" value="N-(1-d-carboxylethyl)-l-norvaline Dehydrogenase, domain 2"/>
    <property type="match status" value="1"/>
</dbReference>
<dbReference type="STRING" id="398580.Dshi_3414"/>
<feature type="binding site" evidence="10">
    <location>
        <position position="134"/>
    </location>
    <ligand>
        <name>NAD(+)</name>
        <dbReference type="ChEBI" id="CHEBI:57540"/>
    </ligand>
</feature>
<feature type="binding site" evidence="7">
    <location>
        <position position="250"/>
    </location>
    <ligand>
        <name>sn-glycerol 3-phosphate</name>
        <dbReference type="ChEBI" id="CHEBI:57597"/>
    </ligand>
</feature>
<feature type="binding site" evidence="7">
    <location>
        <position position="238"/>
    </location>
    <ligand>
        <name>sn-glycerol 3-phosphate</name>
        <dbReference type="ChEBI" id="CHEBI:57597"/>
    </ligand>
</feature>
<dbReference type="GO" id="GO:0005975">
    <property type="term" value="P:carbohydrate metabolic process"/>
    <property type="evidence" value="ECO:0007669"/>
    <property type="project" value="InterPro"/>
</dbReference>
<feature type="active site" description="Proton acceptor" evidence="7 8">
    <location>
        <position position="185"/>
    </location>
</feature>
<dbReference type="PROSITE" id="PS00957">
    <property type="entry name" value="NAD_G3PDH"/>
    <property type="match status" value="1"/>
</dbReference>
<dbReference type="GO" id="GO:0046168">
    <property type="term" value="P:glycerol-3-phosphate catabolic process"/>
    <property type="evidence" value="ECO:0007669"/>
    <property type="project" value="InterPro"/>
</dbReference>
<sequence length="320" mass="32407">MTQAIDVMGAGAFGSALAIALSRDGSDVTLWARSSEQVAALRETREVARLPGVILPKELRITSDAGALGAPIRLLAIPMQALAQHLQLLPARGGTALVACCKGIDLSTGLGPTGLIARDAPGCVAAVLTGPSFAADIARGLPTALTLACADAQAGAKLQSALSTETLRLYRSTDPTGAELGGALKNVIAIAAGMVIGAGLGESARAALLTRGYVEMQRLALHMGARPETLAGLSGFGDMVLTATSGLSRNFTFGRALGAGSAPSQGATVEGRATARAVARIAADQGIDMPICTMVSAVLENTLTIEQATAALLARDLREE</sequence>
<dbReference type="GO" id="GO:0006650">
    <property type="term" value="P:glycerophospholipid metabolic process"/>
    <property type="evidence" value="ECO:0007669"/>
    <property type="project" value="UniProtKB-UniRule"/>
</dbReference>
<keyword evidence="7" id="KW-0963">Cytoplasm</keyword>
<keyword evidence="7" id="KW-0547">Nucleotide-binding</keyword>
<dbReference type="NCBIfam" id="NF000940">
    <property type="entry name" value="PRK00094.1-2"/>
    <property type="match status" value="1"/>
</dbReference>
<comment type="catalytic activity">
    <reaction evidence="7 12">
        <text>sn-glycerol 3-phosphate + NADP(+) = dihydroxyacetone phosphate + NADPH + H(+)</text>
        <dbReference type="Rhea" id="RHEA:11096"/>
        <dbReference type="ChEBI" id="CHEBI:15378"/>
        <dbReference type="ChEBI" id="CHEBI:57597"/>
        <dbReference type="ChEBI" id="CHEBI:57642"/>
        <dbReference type="ChEBI" id="CHEBI:57783"/>
        <dbReference type="ChEBI" id="CHEBI:58349"/>
        <dbReference type="EC" id="1.1.1.94"/>
    </reaction>
</comment>
<evidence type="ECO:0000256" key="1">
    <source>
        <dbReference type="ARBA" id="ARBA00011009"/>
    </source>
</evidence>
<evidence type="ECO:0000256" key="12">
    <source>
        <dbReference type="RuleBase" id="RU000439"/>
    </source>
</evidence>
<evidence type="ECO:0000313" key="15">
    <source>
        <dbReference type="EMBL" id="ABV95147.1"/>
    </source>
</evidence>
<feature type="binding site" evidence="7">
    <location>
        <position position="249"/>
    </location>
    <ligand>
        <name>NADPH</name>
        <dbReference type="ChEBI" id="CHEBI:57783"/>
    </ligand>
</feature>
<evidence type="ECO:0000313" key="16">
    <source>
        <dbReference type="Proteomes" id="UP000006833"/>
    </source>
</evidence>
<keyword evidence="7" id="KW-0521">NADP</keyword>
<dbReference type="HAMAP" id="MF_00394">
    <property type="entry name" value="NAD_Glyc3P_dehydrog"/>
    <property type="match status" value="1"/>
</dbReference>
<keyword evidence="16" id="KW-1185">Reference proteome</keyword>
<feature type="binding site" evidence="7">
    <location>
        <position position="13"/>
    </location>
    <ligand>
        <name>NADPH</name>
        <dbReference type="ChEBI" id="CHEBI:57783"/>
    </ligand>
</feature>
<comment type="subcellular location">
    <subcellularLocation>
        <location evidence="7">Cytoplasm</location>
    </subcellularLocation>
</comment>
<dbReference type="InterPro" id="IPR036291">
    <property type="entry name" value="NAD(P)-bd_dom_sf"/>
</dbReference>
<keyword evidence="7 10" id="KW-0520">NAD</keyword>
<dbReference type="Proteomes" id="UP000006833">
    <property type="component" value="Chromosome"/>
</dbReference>
<feature type="binding site" evidence="7">
    <location>
        <position position="249"/>
    </location>
    <ligand>
        <name>sn-glycerol 3-phosphate</name>
        <dbReference type="ChEBI" id="CHEBI:57597"/>
    </ligand>
</feature>
<dbReference type="GO" id="GO:0008654">
    <property type="term" value="P:phospholipid biosynthetic process"/>
    <property type="evidence" value="ECO:0007669"/>
    <property type="project" value="UniProtKB-KW"/>
</dbReference>
<dbReference type="GO" id="GO:0051287">
    <property type="term" value="F:NAD binding"/>
    <property type="evidence" value="ECO:0007669"/>
    <property type="project" value="InterPro"/>
</dbReference>
<feature type="binding site" evidence="7">
    <location>
        <position position="130"/>
    </location>
    <ligand>
        <name>sn-glycerol 3-phosphate</name>
        <dbReference type="ChEBI" id="CHEBI:57597"/>
    </ligand>
</feature>
<dbReference type="PANTHER" id="PTHR11728">
    <property type="entry name" value="GLYCEROL-3-PHOSPHATE DEHYDROGENASE"/>
    <property type="match status" value="1"/>
</dbReference>
<evidence type="ECO:0000256" key="7">
    <source>
        <dbReference type="HAMAP-Rule" id="MF_00394"/>
    </source>
</evidence>
<feature type="binding site" evidence="7">
    <location>
        <position position="33"/>
    </location>
    <ligand>
        <name>NADPH</name>
        <dbReference type="ChEBI" id="CHEBI:57783"/>
    </ligand>
</feature>
<evidence type="ECO:0000259" key="13">
    <source>
        <dbReference type="Pfam" id="PF01210"/>
    </source>
</evidence>
<feature type="domain" description="Glycerol-3-phosphate dehydrogenase NAD-dependent N-terminal" evidence="13">
    <location>
        <begin position="5"/>
        <end position="153"/>
    </location>
</feature>
<dbReference type="EMBL" id="CP000830">
    <property type="protein sequence ID" value="ABV95147.1"/>
    <property type="molecule type" value="Genomic_DNA"/>
</dbReference>
<comment type="pathway">
    <text evidence="7">Membrane lipid metabolism; glycerophospholipid metabolism.</text>
</comment>
<evidence type="ECO:0000256" key="10">
    <source>
        <dbReference type="PIRSR" id="PIRSR000114-3"/>
    </source>
</evidence>
<evidence type="ECO:0000256" key="3">
    <source>
        <dbReference type="ARBA" id="ARBA00023002"/>
    </source>
</evidence>
<evidence type="ECO:0000256" key="11">
    <source>
        <dbReference type="RuleBase" id="RU000437"/>
    </source>
</evidence>
<evidence type="ECO:0000256" key="6">
    <source>
        <dbReference type="ARBA" id="ARBA00023264"/>
    </source>
</evidence>
<dbReference type="KEGG" id="dsh:Dshi_3414"/>
<protein>
    <recommendedName>
        <fullName evidence="7">Glycerol-3-phosphate dehydrogenase [NAD(P)+]</fullName>
        <ecNumber evidence="7">1.1.1.94</ecNumber>
    </recommendedName>
    <alternativeName>
        <fullName evidence="7">NAD(P)(+)-dependent glycerol-3-phosphate dehydrogenase</fullName>
    </alternativeName>
    <alternativeName>
        <fullName evidence="7">NAD(P)H-dependent dihydroxyacetone-phosphate reductase</fullName>
    </alternativeName>
</protein>
<dbReference type="EC" id="1.1.1.94" evidence="7"/>
<keyword evidence="6 7" id="KW-1208">Phospholipid metabolism</keyword>
<dbReference type="PANTHER" id="PTHR11728:SF1">
    <property type="entry name" value="GLYCEROL-3-PHOSPHATE DEHYDROGENASE [NAD(+)] 2, CHLOROPLASTIC"/>
    <property type="match status" value="1"/>
</dbReference>
<dbReference type="PIRSF" id="PIRSF000114">
    <property type="entry name" value="Glycerol-3-P_dh"/>
    <property type="match status" value="1"/>
</dbReference>
<keyword evidence="3 7" id="KW-0560">Oxidoreductase</keyword>
<dbReference type="AlphaFoldDB" id="A8LP82"/>
<reference evidence="16" key="1">
    <citation type="journal article" date="2010" name="ISME J.">
        <title>The complete genome sequence of the algal symbiont Dinoroseobacter shibae: a hitchhiker's guide to life in the sea.</title>
        <authorList>
            <person name="Wagner-Dobler I."/>
            <person name="Ballhausen B."/>
            <person name="Berger M."/>
            <person name="Brinkhoff T."/>
            <person name="Buchholz I."/>
            <person name="Bunk B."/>
            <person name="Cypionka H."/>
            <person name="Daniel R."/>
            <person name="Drepper T."/>
            <person name="Gerdts G."/>
            <person name="Hahnke S."/>
            <person name="Han C."/>
            <person name="Jahn D."/>
            <person name="Kalhoefer D."/>
            <person name="Kiss H."/>
            <person name="Klenk H.P."/>
            <person name="Kyrpides N."/>
            <person name="Liebl W."/>
            <person name="Liesegang H."/>
            <person name="Meincke L."/>
            <person name="Pati A."/>
            <person name="Petersen J."/>
            <person name="Piekarski T."/>
            <person name="Pommerenke C."/>
            <person name="Pradella S."/>
            <person name="Pukall R."/>
            <person name="Rabus R."/>
            <person name="Stackebrandt E."/>
            <person name="Thole S."/>
            <person name="Thompson L."/>
            <person name="Tielen P."/>
            <person name="Tomasch J."/>
            <person name="von Jan M."/>
            <person name="Wanphrut N."/>
            <person name="Wichels A."/>
            <person name="Zech H."/>
            <person name="Simon M."/>
        </authorList>
    </citation>
    <scope>NUCLEOTIDE SEQUENCE [LARGE SCALE GENOMIC DNA]</scope>
    <source>
        <strain evidence="16">DSM 16493 / NCIMB 14021 / DFL 12</strain>
    </source>
</reference>
<dbReference type="eggNOG" id="COG0240">
    <property type="taxonomic scope" value="Bacteria"/>
</dbReference>
<feature type="binding site" evidence="7">
    <location>
        <position position="102"/>
    </location>
    <ligand>
        <name>sn-glycerol 3-phosphate</name>
        <dbReference type="ChEBI" id="CHEBI:57597"/>
    </ligand>
</feature>
<dbReference type="SUPFAM" id="SSF51735">
    <property type="entry name" value="NAD(P)-binding Rossmann-fold domains"/>
    <property type="match status" value="1"/>
</dbReference>
<feature type="binding site" evidence="10">
    <location>
        <position position="249"/>
    </location>
    <ligand>
        <name>NAD(+)</name>
        <dbReference type="ChEBI" id="CHEBI:57540"/>
    </ligand>
</feature>
<dbReference type="PRINTS" id="PR00077">
    <property type="entry name" value="GPDHDRGNASE"/>
</dbReference>
<gene>
    <name evidence="7 15" type="primary">gpsA</name>
    <name evidence="15" type="ordered locus">Dshi_3414</name>
</gene>
<dbReference type="RefSeq" id="WP_012180071.1">
    <property type="nucleotide sequence ID" value="NC_009952.1"/>
</dbReference>
<feature type="binding site" evidence="9">
    <location>
        <begin position="249"/>
        <end position="250"/>
    </location>
    <ligand>
        <name>substrate</name>
    </ligand>
</feature>
<name>A8LP82_DINSH</name>
<feature type="binding site" evidence="7">
    <location>
        <position position="134"/>
    </location>
    <ligand>
        <name>NADPH</name>
        <dbReference type="ChEBI" id="CHEBI:57783"/>
    </ligand>
</feature>
<comment type="similarity">
    <text evidence="1 7 11">Belongs to the NAD-dependent glycerol-3-phosphate dehydrogenase family.</text>
</comment>
<dbReference type="SUPFAM" id="SSF48179">
    <property type="entry name" value="6-phosphogluconate dehydrogenase C-terminal domain-like"/>
    <property type="match status" value="1"/>
</dbReference>
<dbReference type="InterPro" id="IPR006109">
    <property type="entry name" value="G3P_DH_NAD-dep_C"/>
</dbReference>
<keyword evidence="4 7" id="KW-0443">Lipid metabolism</keyword>
<accession>A8LP82</accession>
<dbReference type="GO" id="GO:0141152">
    <property type="term" value="F:glycerol-3-phosphate dehydrogenase (NAD+) activity"/>
    <property type="evidence" value="ECO:0007669"/>
    <property type="project" value="RHEA"/>
</dbReference>
<evidence type="ECO:0000259" key="14">
    <source>
        <dbReference type="Pfam" id="PF07479"/>
    </source>
</evidence>
<feature type="binding site" evidence="7">
    <location>
        <position position="185"/>
    </location>
    <ligand>
        <name>sn-glycerol 3-phosphate</name>
        <dbReference type="ChEBI" id="CHEBI:57597"/>
    </ligand>
</feature>